<keyword evidence="3" id="KW-1185">Reference proteome</keyword>
<organism evidence="2 3">
    <name type="scientific">Acropora cervicornis</name>
    <name type="common">Staghorn coral</name>
    <dbReference type="NCBI Taxonomy" id="6130"/>
    <lineage>
        <taxon>Eukaryota</taxon>
        <taxon>Metazoa</taxon>
        <taxon>Cnidaria</taxon>
        <taxon>Anthozoa</taxon>
        <taxon>Hexacorallia</taxon>
        <taxon>Scleractinia</taxon>
        <taxon>Astrocoeniina</taxon>
        <taxon>Acroporidae</taxon>
        <taxon>Acropora</taxon>
    </lineage>
</organism>
<evidence type="ECO:0000256" key="1">
    <source>
        <dbReference type="SAM" id="SignalP"/>
    </source>
</evidence>
<evidence type="ECO:0000313" key="2">
    <source>
        <dbReference type="EMBL" id="KAK2553554.1"/>
    </source>
</evidence>
<dbReference type="AlphaFoldDB" id="A0AAD9Q2W8"/>
<sequence length="76" mass="8502">MGSAVSFLLAMFLLVILFSESSQALNSLTGRKRGRMGGLAKTSGAKRWDQETREFARTKEQLCDLAKRIDCSFLTR</sequence>
<reference evidence="2" key="2">
    <citation type="journal article" date="2023" name="Science">
        <title>Genomic signatures of disease resistance in endangered staghorn corals.</title>
        <authorList>
            <person name="Vollmer S.V."/>
            <person name="Selwyn J.D."/>
            <person name="Despard B.A."/>
            <person name="Roesel C.L."/>
        </authorList>
    </citation>
    <scope>NUCLEOTIDE SEQUENCE</scope>
    <source>
        <strain evidence="2">K2</strain>
    </source>
</reference>
<dbReference type="EMBL" id="JARQWQ010000076">
    <property type="protein sequence ID" value="KAK2553554.1"/>
    <property type="molecule type" value="Genomic_DNA"/>
</dbReference>
<feature type="chain" id="PRO_5042181169" evidence="1">
    <location>
        <begin position="25"/>
        <end position="76"/>
    </location>
</feature>
<evidence type="ECO:0000313" key="3">
    <source>
        <dbReference type="Proteomes" id="UP001249851"/>
    </source>
</evidence>
<gene>
    <name evidence="2" type="ORF">P5673_025042</name>
</gene>
<protein>
    <submittedName>
        <fullName evidence="2">Uncharacterized protein</fullName>
    </submittedName>
</protein>
<dbReference type="Proteomes" id="UP001249851">
    <property type="component" value="Unassembled WGS sequence"/>
</dbReference>
<comment type="caution">
    <text evidence="2">The sequence shown here is derived from an EMBL/GenBank/DDBJ whole genome shotgun (WGS) entry which is preliminary data.</text>
</comment>
<keyword evidence="1" id="KW-0732">Signal</keyword>
<proteinExistence type="predicted"/>
<reference evidence="2" key="1">
    <citation type="journal article" date="2023" name="G3 (Bethesda)">
        <title>Whole genome assembly and annotation of the endangered Caribbean coral Acropora cervicornis.</title>
        <authorList>
            <person name="Selwyn J.D."/>
            <person name="Vollmer S.V."/>
        </authorList>
    </citation>
    <scope>NUCLEOTIDE SEQUENCE</scope>
    <source>
        <strain evidence="2">K2</strain>
    </source>
</reference>
<accession>A0AAD9Q2W8</accession>
<feature type="signal peptide" evidence="1">
    <location>
        <begin position="1"/>
        <end position="24"/>
    </location>
</feature>
<name>A0AAD9Q2W8_ACRCE</name>